<dbReference type="Proteomes" id="UP000237000">
    <property type="component" value="Unassembled WGS sequence"/>
</dbReference>
<evidence type="ECO:0000313" key="1">
    <source>
        <dbReference type="EMBL" id="PON90134.1"/>
    </source>
</evidence>
<gene>
    <name evidence="1" type="ORF">TorRG33x02_141660</name>
</gene>
<dbReference type="InterPro" id="IPR008480">
    <property type="entry name" value="DUF761_pln"/>
</dbReference>
<keyword evidence="2" id="KW-1185">Reference proteome</keyword>
<dbReference type="PANTHER" id="PTHR33098">
    <property type="entry name" value="COTTON FIBER (DUF761)"/>
    <property type="match status" value="1"/>
</dbReference>
<protein>
    <recommendedName>
        <fullName evidence="3">DUF761 domain-containing protein</fullName>
    </recommendedName>
</protein>
<reference evidence="2" key="1">
    <citation type="submission" date="2016-06" db="EMBL/GenBank/DDBJ databases">
        <title>Parallel loss of symbiosis genes in relatives of nitrogen-fixing non-legume Parasponia.</title>
        <authorList>
            <person name="Van Velzen R."/>
            <person name="Holmer R."/>
            <person name="Bu F."/>
            <person name="Rutten L."/>
            <person name="Van Zeijl A."/>
            <person name="Liu W."/>
            <person name="Santuari L."/>
            <person name="Cao Q."/>
            <person name="Sharma T."/>
            <person name="Shen D."/>
            <person name="Roswanjaya Y."/>
            <person name="Wardhani T."/>
            <person name="Kalhor M.S."/>
            <person name="Jansen J."/>
            <person name="Van den Hoogen J."/>
            <person name="Gungor B."/>
            <person name="Hartog M."/>
            <person name="Hontelez J."/>
            <person name="Verver J."/>
            <person name="Yang W.-C."/>
            <person name="Schijlen E."/>
            <person name="Repin R."/>
            <person name="Schilthuizen M."/>
            <person name="Schranz E."/>
            <person name="Heidstra R."/>
            <person name="Miyata K."/>
            <person name="Fedorova E."/>
            <person name="Kohlen W."/>
            <person name="Bisseling T."/>
            <person name="Smit S."/>
            <person name="Geurts R."/>
        </authorList>
    </citation>
    <scope>NUCLEOTIDE SEQUENCE [LARGE SCALE GENOMIC DNA]</scope>
    <source>
        <strain evidence="2">cv. RG33-2</strain>
    </source>
</reference>
<accession>A0A2P5EX75</accession>
<comment type="caution">
    <text evidence="1">The sequence shown here is derived from an EMBL/GenBank/DDBJ whole genome shotgun (WGS) entry which is preliminary data.</text>
</comment>
<evidence type="ECO:0008006" key="3">
    <source>
        <dbReference type="Google" id="ProtNLM"/>
    </source>
</evidence>
<dbReference type="AlphaFoldDB" id="A0A2P5EX75"/>
<organism evidence="1 2">
    <name type="scientific">Trema orientale</name>
    <name type="common">Charcoal tree</name>
    <name type="synonym">Celtis orientalis</name>
    <dbReference type="NCBI Taxonomy" id="63057"/>
    <lineage>
        <taxon>Eukaryota</taxon>
        <taxon>Viridiplantae</taxon>
        <taxon>Streptophyta</taxon>
        <taxon>Embryophyta</taxon>
        <taxon>Tracheophyta</taxon>
        <taxon>Spermatophyta</taxon>
        <taxon>Magnoliopsida</taxon>
        <taxon>eudicotyledons</taxon>
        <taxon>Gunneridae</taxon>
        <taxon>Pentapetalae</taxon>
        <taxon>rosids</taxon>
        <taxon>fabids</taxon>
        <taxon>Rosales</taxon>
        <taxon>Cannabaceae</taxon>
        <taxon>Trema</taxon>
    </lineage>
</organism>
<dbReference type="EMBL" id="JXTC01000087">
    <property type="protein sequence ID" value="PON90134.1"/>
    <property type="molecule type" value="Genomic_DNA"/>
</dbReference>
<name>A0A2P5EX75_TREOI</name>
<dbReference type="OrthoDB" id="1186338at2759"/>
<dbReference type="InParanoid" id="A0A2P5EX75"/>
<proteinExistence type="predicted"/>
<evidence type="ECO:0000313" key="2">
    <source>
        <dbReference type="Proteomes" id="UP000237000"/>
    </source>
</evidence>
<dbReference type="PANTHER" id="PTHR33098:SF46">
    <property type="entry name" value="COTTON FIBER PROTEIN"/>
    <property type="match status" value="1"/>
</dbReference>
<dbReference type="Pfam" id="PF05553">
    <property type="entry name" value="DUF761"/>
    <property type="match status" value="1"/>
</dbReference>
<sequence length="104" mass="11950">MKKSTNMPLVRQFAAIPNEKGRAEFSREKGTDYDHTTMSFNNVTVAAEKKEATSNDCENKQLESKASMDINDSAEAFIKKFRQQLLIQRLDSIENYQKMLQRGL</sequence>